<feature type="binding site" evidence="2">
    <location>
        <position position="67"/>
    </location>
    <ligand>
        <name>substrate</name>
    </ligand>
</feature>
<dbReference type="InterPro" id="IPR029033">
    <property type="entry name" value="His_PPase_superfam"/>
</dbReference>
<dbReference type="Pfam" id="PF00300">
    <property type="entry name" value="His_Phos_1"/>
    <property type="match status" value="1"/>
</dbReference>
<evidence type="ECO:0000256" key="2">
    <source>
        <dbReference type="PIRSR" id="PIRSR613078-2"/>
    </source>
</evidence>
<dbReference type="CDD" id="cd07067">
    <property type="entry name" value="HP_PGM_like"/>
    <property type="match status" value="1"/>
</dbReference>
<dbReference type="GO" id="GO:0005737">
    <property type="term" value="C:cytoplasm"/>
    <property type="evidence" value="ECO:0007669"/>
    <property type="project" value="TreeGrafter"/>
</dbReference>
<dbReference type="OrthoDB" id="9781415at2"/>
<dbReference type="GO" id="GO:0016791">
    <property type="term" value="F:phosphatase activity"/>
    <property type="evidence" value="ECO:0007669"/>
    <property type="project" value="TreeGrafter"/>
</dbReference>
<feature type="active site" description="Proton donor/acceptor" evidence="1">
    <location>
        <position position="91"/>
    </location>
</feature>
<organism evidence="3 4">
    <name type="scientific">Leptospira fluminis</name>
    <dbReference type="NCBI Taxonomy" id="2484979"/>
    <lineage>
        <taxon>Bacteria</taxon>
        <taxon>Pseudomonadati</taxon>
        <taxon>Spirochaetota</taxon>
        <taxon>Spirochaetia</taxon>
        <taxon>Leptospirales</taxon>
        <taxon>Leptospiraceae</taxon>
        <taxon>Leptospira</taxon>
    </lineage>
</organism>
<comment type="caution">
    <text evidence="3">The sequence shown here is derived from an EMBL/GenBank/DDBJ whole genome shotgun (WGS) entry which is preliminary data.</text>
</comment>
<gene>
    <name evidence="3" type="ORF">EHO61_03105</name>
</gene>
<feature type="binding site" evidence="2">
    <location>
        <begin position="17"/>
        <end position="24"/>
    </location>
    <ligand>
        <name>substrate</name>
    </ligand>
</feature>
<dbReference type="PANTHER" id="PTHR48100:SF59">
    <property type="entry name" value="ADENOSYLCOBALAMIN_ALPHA-RIBAZOLE PHOSPHATASE"/>
    <property type="match status" value="1"/>
</dbReference>
<dbReference type="InterPro" id="IPR001345">
    <property type="entry name" value="PG/BPGM_mutase_AS"/>
</dbReference>
<evidence type="ECO:0000313" key="4">
    <source>
        <dbReference type="Proteomes" id="UP000297855"/>
    </source>
</evidence>
<dbReference type="InterPro" id="IPR013078">
    <property type="entry name" value="His_Pase_superF_clade-1"/>
</dbReference>
<dbReference type="RefSeq" id="WP_135812164.1">
    <property type="nucleotide sequence ID" value="NZ_RQEV01000003.1"/>
</dbReference>
<proteinExistence type="predicted"/>
<dbReference type="Proteomes" id="UP000297855">
    <property type="component" value="Unassembled WGS sequence"/>
</dbReference>
<feature type="active site" description="Tele-phosphohistidine intermediate" evidence="1">
    <location>
        <position position="18"/>
    </location>
</feature>
<dbReference type="PANTHER" id="PTHR48100">
    <property type="entry name" value="BROAD-SPECIFICITY PHOSPHATASE YOR283W-RELATED"/>
    <property type="match status" value="1"/>
</dbReference>
<dbReference type="SUPFAM" id="SSF53254">
    <property type="entry name" value="Phosphoglycerate mutase-like"/>
    <property type="match status" value="1"/>
</dbReference>
<keyword evidence="4" id="KW-1185">Reference proteome</keyword>
<dbReference type="InterPro" id="IPR050275">
    <property type="entry name" value="PGM_Phosphatase"/>
</dbReference>
<protein>
    <submittedName>
        <fullName evidence="3">Histidine phosphatase family protein</fullName>
    </submittedName>
</protein>
<evidence type="ECO:0000313" key="3">
    <source>
        <dbReference type="EMBL" id="TGK20867.1"/>
    </source>
</evidence>
<reference evidence="3" key="1">
    <citation type="journal article" date="2019" name="PLoS Negl. Trop. Dis.">
        <title>Revisiting the worldwide diversity of Leptospira species in the environment.</title>
        <authorList>
            <person name="Vincent A.T."/>
            <person name="Schiettekatte O."/>
            <person name="Bourhy P."/>
            <person name="Veyrier F.J."/>
            <person name="Picardeau M."/>
        </authorList>
    </citation>
    <scope>NUCLEOTIDE SEQUENCE [LARGE SCALE GENOMIC DNA]</scope>
    <source>
        <strain evidence="3">SCS5</strain>
    </source>
</reference>
<dbReference type="EMBL" id="RQEV01000003">
    <property type="protein sequence ID" value="TGK20867.1"/>
    <property type="molecule type" value="Genomic_DNA"/>
</dbReference>
<dbReference type="SMART" id="SM00855">
    <property type="entry name" value="PGAM"/>
    <property type="match status" value="1"/>
</dbReference>
<dbReference type="Gene3D" id="3.40.50.1240">
    <property type="entry name" value="Phosphoglycerate mutase-like"/>
    <property type="match status" value="1"/>
</dbReference>
<evidence type="ECO:0000256" key="1">
    <source>
        <dbReference type="PIRSR" id="PIRSR613078-1"/>
    </source>
</evidence>
<accession>A0A4R9GTJ8</accession>
<sequence length="203" mass="23435">MKEEWPSEPTKILSVFRHGETDWNTLSKLQGQLDVPLSVRGKQQVGILPEALLADGIEFIYSSDLTRAKETVLPLAERFGIPVRFDARLREVHLGEAQGMHIADIDSHFGIHSWSKWKSFDPRWDVFSFPKGETKRQLDERILSFLKSILQTPVPVRVGICTHGYWISRMLFLLNLQPKEDLRNCEVFRIRLDAESFFAEMAP</sequence>
<name>A0A4R9GTJ8_9LEPT</name>
<dbReference type="PROSITE" id="PS00175">
    <property type="entry name" value="PG_MUTASE"/>
    <property type="match status" value="1"/>
</dbReference>
<dbReference type="AlphaFoldDB" id="A0A4R9GTJ8"/>